<comment type="caution">
    <text evidence="1">The sequence shown here is derived from an EMBL/GenBank/DDBJ whole genome shotgun (WGS) entry which is preliminary data.</text>
</comment>
<evidence type="ECO:0000313" key="1">
    <source>
        <dbReference type="EMBL" id="MBO2438286.1"/>
    </source>
</evidence>
<proteinExistence type="predicted"/>
<dbReference type="Proteomes" id="UP000666915">
    <property type="component" value="Unassembled WGS sequence"/>
</dbReference>
<name>A0ABS3QWH2_9ACTN</name>
<evidence type="ECO:0000313" key="2">
    <source>
        <dbReference type="Proteomes" id="UP000666915"/>
    </source>
</evidence>
<keyword evidence="2" id="KW-1185">Reference proteome</keyword>
<sequence length="127" mass="14216">MTDDKRASFAPTMRQRAMADELRDAQVAAVLAMRDLAARIDLPMASWSVASFKEHDQATPDLCGFVTRLHDDDATREAMEMWADAFDTEVIVHRNEAGRVVFTVKFRYGLTPVILTGAVNAREESAR</sequence>
<accession>A0ABS3QWH2</accession>
<protein>
    <submittedName>
        <fullName evidence="1">Uncharacterized protein</fullName>
    </submittedName>
</protein>
<organism evidence="1 2">
    <name type="scientific">Actinomadura nitritigenes</name>
    <dbReference type="NCBI Taxonomy" id="134602"/>
    <lineage>
        <taxon>Bacteria</taxon>
        <taxon>Bacillati</taxon>
        <taxon>Actinomycetota</taxon>
        <taxon>Actinomycetes</taxon>
        <taxon>Streptosporangiales</taxon>
        <taxon>Thermomonosporaceae</taxon>
        <taxon>Actinomadura</taxon>
    </lineage>
</organism>
<reference evidence="1 2" key="1">
    <citation type="submission" date="2021-03" db="EMBL/GenBank/DDBJ databases">
        <authorList>
            <person name="Kanchanasin P."/>
            <person name="Saeng-In P."/>
            <person name="Phongsopitanun W."/>
            <person name="Yuki M."/>
            <person name="Kudo T."/>
            <person name="Ohkuma M."/>
            <person name="Tanasupawat S."/>
        </authorList>
    </citation>
    <scope>NUCLEOTIDE SEQUENCE [LARGE SCALE GENOMIC DNA]</scope>
    <source>
        <strain evidence="1 2">L46</strain>
    </source>
</reference>
<gene>
    <name evidence="1" type="ORF">J4557_12240</name>
</gene>
<dbReference type="EMBL" id="JAGEOK010000007">
    <property type="protein sequence ID" value="MBO2438286.1"/>
    <property type="molecule type" value="Genomic_DNA"/>
</dbReference>
<dbReference type="RefSeq" id="WP_208266619.1">
    <property type="nucleotide sequence ID" value="NZ_BAAAGM010000153.1"/>
</dbReference>